<evidence type="ECO:0000313" key="14">
    <source>
        <dbReference type="Proteomes" id="UP000250266"/>
    </source>
</evidence>
<dbReference type="PRINTS" id="PR00081">
    <property type="entry name" value="GDHRDH"/>
</dbReference>
<organism evidence="13 14">
    <name type="scientific">Lepidopterella palustris CBS 459.81</name>
    <dbReference type="NCBI Taxonomy" id="1314670"/>
    <lineage>
        <taxon>Eukaryota</taxon>
        <taxon>Fungi</taxon>
        <taxon>Dikarya</taxon>
        <taxon>Ascomycota</taxon>
        <taxon>Pezizomycotina</taxon>
        <taxon>Dothideomycetes</taxon>
        <taxon>Pleosporomycetidae</taxon>
        <taxon>Mytilinidiales</taxon>
        <taxon>Argynnaceae</taxon>
        <taxon>Lepidopterella</taxon>
    </lineage>
</organism>
<evidence type="ECO:0000256" key="5">
    <source>
        <dbReference type="ARBA" id="ARBA00022989"/>
    </source>
</evidence>
<dbReference type="InterPro" id="IPR020904">
    <property type="entry name" value="Sc_DH/Rdtase_CS"/>
</dbReference>
<protein>
    <recommendedName>
        <fullName evidence="10">Short-chain dehydrogenase/reductase 3</fullName>
    </recommendedName>
    <alternativeName>
        <fullName evidence="11">Retinal short-chain dehydrogenase/reductase 1</fullName>
    </alternativeName>
</protein>
<evidence type="ECO:0000256" key="7">
    <source>
        <dbReference type="ARBA" id="ARBA00023098"/>
    </source>
</evidence>
<gene>
    <name evidence="13" type="ORF">K432DRAFT_382643</name>
</gene>
<dbReference type="GO" id="GO:0016020">
    <property type="term" value="C:membrane"/>
    <property type="evidence" value="ECO:0007669"/>
    <property type="project" value="UniProtKB-SubCell"/>
</dbReference>
<dbReference type="EMBL" id="KV744981">
    <property type="protein sequence ID" value="OCK79948.1"/>
    <property type="molecule type" value="Genomic_DNA"/>
</dbReference>
<evidence type="ECO:0000256" key="10">
    <source>
        <dbReference type="ARBA" id="ARBA00068717"/>
    </source>
</evidence>
<keyword evidence="8" id="KW-0472">Membrane</keyword>
<keyword evidence="6" id="KW-0560">Oxidoreductase</keyword>
<dbReference type="Gene3D" id="3.40.50.720">
    <property type="entry name" value="NAD(P)-binding Rossmann-like Domain"/>
    <property type="match status" value="1"/>
</dbReference>
<proteinExistence type="inferred from homology"/>
<reference evidence="13 14" key="1">
    <citation type="journal article" date="2016" name="Nat. Commun.">
        <title>Ectomycorrhizal ecology is imprinted in the genome of the dominant symbiotic fungus Cenococcum geophilum.</title>
        <authorList>
            <consortium name="DOE Joint Genome Institute"/>
            <person name="Peter M."/>
            <person name="Kohler A."/>
            <person name="Ohm R.A."/>
            <person name="Kuo A."/>
            <person name="Krutzmann J."/>
            <person name="Morin E."/>
            <person name="Arend M."/>
            <person name="Barry K.W."/>
            <person name="Binder M."/>
            <person name="Choi C."/>
            <person name="Clum A."/>
            <person name="Copeland A."/>
            <person name="Grisel N."/>
            <person name="Haridas S."/>
            <person name="Kipfer T."/>
            <person name="LaButti K."/>
            <person name="Lindquist E."/>
            <person name="Lipzen A."/>
            <person name="Maire R."/>
            <person name="Meier B."/>
            <person name="Mihaltcheva S."/>
            <person name="Molinier V."/>
            <person name="Murat C."/>
            <person name="Poggeler S."/>
            <person name="Quandt C.A."/>
            <person name="Sperisen C."/>
            <person name="Tritt A."/>
            <person name="Tisserant E."/>
            <person name="Crous P.W."/>
            <person name="Henrissat B."/>
            <person name="Nehls U."/>
            <person name="Egli S."/>
            <person name="Spatafora J.W."/>
            <person name="Grigoriev I.V."/>
            <person name="Martin F.M."/>
        </authorList>
    </citation>
    <scope>NUCLEOTIDE SEQUENCE [LARGE SCALE GENOMIC DNA]</scope>
    <source>
        <strain evidence="13 14">CBS 459.81</strain>
    </source>
</reference>
<dbReference type="FunFam" id="3.40.50.720:FF:000131">
    <property type="entry name" value="Short-chain dehydrogenase/reductase 3"/>
    <property type="match status" value="1"/>
</dbReference>
<name>A0A8E2EAD9_9PEZI</name>
<comment type="similarity">
    <text evidence="2 12">Belongs to the short-chain dehydrogenases/reductases (SDR) family.</text>
</comment>
<evidence type="ECO:0000256" key="2">
    <source>
        <dbReference type="ARBA" id="ARBA00006484"/>
    </source>
</evidence>
<dbReference type="OrthoDB" id="10253736at2759"/>
<dbReference type="GO" id="GO:0052650">
    <property type="term" value="F:all-trans-retinol dehydrogenase (NADP+) activity"/>
    <property type="evidence" value="ECO:0007669"/>
    <property type="project" value="UniProtKB-ARBA"/>
</dbReference>
<dbReference type="AlphaFoldDB" id="A0A8E2EAD9"/>
<evidence type="ECO:0000256" key="8">
    <source>
        <dbReference type="ARBA" id="ARBA00023136"/>
    </source>
</evidence>
<dbReference type="SUPFAM" id="SSF51735">
    <property type="entry name" value="NAD(P)-binding Rossmann-fold domains"/>
    <property type="match status" value="1"/>
</dbReference>
<dbReference type="Proteomes" id="UP000250266">
    <property type="component" value="Unassembled WGS sequence"/>
</dbReference>
<dbReference type="InterPro" id="IPR036291">
    <property type="entry name" value="NAD(P)-bd_dom_sf"/>
</dbReference>
<dbReference type="PROSITE" id="PS00061">
    <property type="entry name" value="ADH_SHORT"/>
    <property type="match status" value="1"/>
</dbReference>
<evidence type="ECO:0000256" key="3">
    <source>
        <dbReference type="ARBA" id="ARBA00022692"/>
    </source>
</evidence>
<keyword evidence="3" id="KW-0812">Transmembrane</keyword>
<evidence type="ECO:0000313" key="13">
    <source>
        <dbReference type="EMBL" id="OCK79948.1"/>
    </source>
</evidence>
<evidence type="ECO:0000256" key="12">
    <source>
        <dbReference type="RuleBase" id="RU000363"/>
    </source>
</evidence>
<evidence type="ECO:0000256" key="6">
    <source>
        <dbReference type="ARBA" id="ARBA00023002"/>
    </source>
</evidence>
<keyword evidence="4" id="KW-0521">NADP</keyword>
<comment type="subcellular location">
    <subcellularLocation>
        <location evidence="1">Membrane</location>
        <topology evidence="1">Multi-pass membrane protein</topology>
    </subcellularLocation>
</comment>
<sequence>MPLRNDWKLQREGITVDTVGRLISKTLFNPALTLPLILLARFTQTGQSLASTNVQTFRYLKTLLYLGLARYVGAFLDNAVSNNWVNDKYDWRREIVVVTGGSDGIGGIVVRLLAERGIKVAVLDVQPLTYEPYPTVHFFKCDLSSPSAIVSAASSVRSTMGDPTILINNAGCARGKNILNVTESDLRLTFNVNTISHYFLAQQFLPSMIRENHGMVVTVASSAAYVTVPQMVDYGASKAAALSFHEGLAAELATVYNAPKVRTVVICPGYTRTRLFDGFDDSDKRFNYTLEPETVAEELVKTVLAGRSKHILLPAAGWYVTMKVRGWPIWMQYELRKRLVKLMKGWKGRQVEQPSEGKMDESGVLVG</sequence>
<keyword evidence="14" id="KW-1185">Reference proteome</keyword>
<dbReference type="PRINTS" id="PR00080">
    <property type="entry name" value="SDRFAMILY"/>
</dbReference>
<keyword evidence="5" id="KW-1133">Transmembrane helix</keyword>
<evidence type="ECO:0000256" key="1">
    <source>
        <dbReference type="ARBA" id="ARBA00004141"/>
    </source>
</evidence>
<dbReference type="InterPro" id="IPR002347">
    <property type="entry name" value="SDR_fam"/>
</dbReference>
<evidence type="ECO:0000256" key="9">
    <source>
        <dbReference type="ARBA" id="ARBA00059620"/>
    </source>
</evidence>
<accession>A0A8E2EAD9</accession>
<dbReference type="Pfam" id="PF00106">
    <property type="entry name" value="adh_short"/>
    <property type="match status" value="1"/>
</dbReference>
<evidence type="ECO:0000256" key="11">
    <source>
        <dbReference type="ARBA" id="ARBA00082544"/>
    </source>
</evidence>
<dbReference type="PANTHER" id="PTHR24322">
    <property type="entry name" value="PKSB"/>
    <property type="match status" value="1"/>
</dbReference>
<evidence type="ECO:0000256" key="4">
    <source>
        <dbReference type="ARBA" id="ARBA00022857"/>
    </source>
</evidence>
<dbReference type="PANTHER" id="PTHR24322:SF736">
    <property type="entry name" value="RETINOL DEHYDROGENASE 10"/>
    <property type="match status" value="1"/>
</dbReference>
<keyword evidence="7" id="KW-0443">Lipid metabolism</keyword>
<comment type="function">
    <text evidence="9">Catalyzes the reduction of all-trans-retinal to all-trans-retinol in the presence of NADPH.</text>
</comment>
<dbReference type="CDD" id="cd05339">
    <property type="entry name" value="17beta-HSDXI-like_SDR_c"/>
    <property type="match status" value="1"/>
</dbReference>